<dbReference type="GO" id="GO:0007005">
    <property type="term" value="P:mitochondrion organization"/>
    <property type="evidence" value="ECO:0007669"/>
    <property type="project" value="InterPro"/>
</dbReference>
<accession>A0A7J6U0D9</accession>
<evidence type="ECO:0008006" key="4">
    <source>
        <dbReference type="Google" id="ProtNLM"/>
    </source>
</evidence>
<comment type="caution">
    <text evidence="2">The sequence shown here is derived from an EMBL/GenBank/DDBJ whole genome shotgun (WGS) entry which is preliminary data.</text>
</comment>
<proteinExistence type="predicted"/>
<dbReference type="EMBL" id="JABANM010003364">
    <property type="protein sequence ID" value="KAF4750993.1"/>
    <property type="molecule type" value="Genomic_DNA"/>
</dbReference>
<dbReference type="AlphaFoldDB" id="A0A7J6U0D9"/>
<dbReference type="PANTHER" id="PTHR13523">
    <property type="entry name" value="COILED-COIL-HELIX-COILED-COIL-HELIX DOMAIN CONTAINING 2/NUR77"/>
    <property type="match status" value="1"/>
</dbReference>
<dbReference type="GO" id="GO:0005634">
    <property type="term" value="C:nucleus"/>
    <property type="evidence" value="ECO:0007669"/>
    <property type="project" value="TreeGrafter"/>
</dbReference>
<dbReference type="Proteomes" id="UP000574390">
    <property type="component" value="Unassembled WGS sequence"/>
</dbReference>
<evidence type="ECO:0000256" key="1">
    <source>
        <dbReference type="SAM" id="MobiDB-lite"/>
    </source>
</evidence>
<dbReference type="GO" id="GO:0005739">
    <property type="term" value="C:mitochondrion"/>
    <property type="evidence" value="ECO:0007669"/>
    <property type="project" value="TreeGrafter"/>
</dbReference>
<name>A0A7J6U0D9_PEROL</name>
<protein>
    <recommendedName>
        <fullName evidence="4">CHCH domain-containing protein</fullName>
    </recommendedName>
</protein>
<gene>
    <name evidence="2" type="ORF">FOZ62_000754</name>
</gene>
<reference evidence="2 3" key="1">
    <citation type="submission" date="2020-04" db="EMBL/GenBank/DDBJ databases">
        <title>Perkinsus olseni comparative genomics.</title>
        <authorList>
            <person name="Bogema D.R."/>
        </authorList>
    </citation>
    <scope>NUCLEOTIDE SEQUENCE [LARGE SCALE GENOMIC DNA]</scope>
    <source>
        <strain evidence="2">ATCC PRA-205</strain>
    </source>
</reference>
<dbReference type="InterPro" id="IPR055304">
    <property type="entry name" value="CHCHD2/10-like"/>
</dbReference>
<dbReference type="PANTHER" id="PTHR13523:SF2">
    <property type="entry name" value="COILED-COIL-HELIX-COILED-COIL-HELIX DOMAIN CONTAINING 2, ISOFORM A-RELATED"/>
    <property type="match status" value="1"/>
</dbReference>
<sequence length="102" mass="10871">MMSGLAGSMMSGMATGVGFSMANRAVDAVVGPRQTEVVHRHEGEPAPAAPPPQQQQQQAVNQSSGNVCQVQQDQLNQCMEQAVEAAHCQYYLDALKACRQAI</sequence>
<evidence type="ECO:0000313" key="3">
    <source>
        <dbReference type="Proteomes" id="UP000574390"/>
    </source>
</evidence>
<feature type="region of interest" description="Disordered" evidence="1">
    <location>
        <begin position="32"/>
        <end position="66"/>
    </location>
</feature>
<evidence type="ECO:0000313" key="2">
    <source>
        <dbReference type="EMBL" id="KAF4750993.1"/>
    </source>
</evidence>
<organism evidence="2 3">
    <name type="scientific">Perkinsus olseni</name>
    <name type="common">Perkinsus atlanticus</name>
    <dbReference type="NCBI Taxonomy" id="32597"/>
    <lineage>
        <taxon>Eukaryota</taxon>
        <taxon>Sar</taxon>
        <taxon>Alveolata</taxon>
        <taxon>Perkinsozoa</taxon>
        <taxon>Perkinsea</taxon>
        <taxon>Perkinsida</taxon>
        <taxon>Perkinsidae</taxon>
        <taxon>Perkinsus</taxon>
    </lineage>
</organism>